<dbReference type="Pfam" id="PF00483">
    <property type="entry name" value="NTP_transferase"/>
    <property type="match status" value="1"/>
</dbReference>
<dbReference type="Proteomes" id="UP000546464">
    <property type="component" value="Unassembled WGS sequence"/>
</dbReference>
<evidence type="ECO:0000313" key="3">
    <source>
        <dbReference type="Proteomes" id="UP000546464"/>
    </source>
</evidence>
<evidence type="ECO:0000313" key="2">
    <source>
        <dbReference type="EMBL" id="MBC2593449.1"/>
    </source>
</evidence>
<dbReference type="Gene3D" id="3.90.550.10">
    <property type="entry name" value="Spore Coat Polysaccharide Biosynthesis Protein SpsA, Chain A"/>
    <property type="match status" value="1"/>
</dbReference>
<reference evidence="2 3" key="1">
    <citation type="submission" date="2020-07" db="EMBL/GenBank/DDBJ databases">
        <authorList>
            <person name="Feng X."/>
        </authorList>
    </citation>
    <scope>NUCLEOTIDE SEQUENCE [LARGE SCALE GENOMIC DNA]</scope>
    <source>
        <strain evidence="2 3">JCM31066</strain>
    </source>
</reference>
<organism evidence="2 3">
    <name type="scientific">Ruficoccus amylovorans</name>
    <dbReference type="NCBI Taxonomy" id="1804625"/>
    <lineage>
        <taxon>Bacteria</taxon>
        <taxon>Pseudomonadati</taxon>
        <taxon>Verrucomicrobiota</taxon>
        <taxon>Opitutia</taxon>
        <taxon>Puniceicoccales</taxon>
        <taxon>Cerasicoccaceae</taxon>
        <taxon>Ruficoccus</taxon>
    </lineage>
</organism>
<feature type="domain" description="Nucleotidyl transferase" evidence="1">
    <location>
        <begin position="2"/>
        <end position="225"/>
    </location>
</feature>
<dbReference type="NCBIfam" id="TIGR02623">
    <property type="entry name" value="G1P_cyt_trans"/>
    <property type="match status" value="1"/>
</dbReference>
<evidence type="ECO:0000259" key="1">
    <source>
        <dbReference type="Pfam" id="PF00483"/>
    </source>
</evidence>
<dbReference type="GO" id="GO:0009243">
    <property type="term" value="P:O antigen biosynthetic process"/>
    <property type="evidence" value="ECO:0007669"/>
    <property type="project" value="InterPro"/>
</dbReference>
<dbReference type="SUPFAM" id="SSF53448">
    <property type="entry name" value="Nucleotide-diphospho-sugar transferases"/>
    <property type="match status" value="1"/>
</dbReference>
<keyword evidence="2" id="KW-0548">Nucleotidyltransferase</keyword>
<keyword evidence="3" id="KW-1185">Reference proteome</keyword>
<accession>A0A842HBC5</accession>
<proteinExistence type="predicted"/>
<dbReference type="PANTHER" id="PTHR47183">
    <property type="entry name" value="GLUCOSE-1-PHOSPHATE CYTIDYLYLTRANSFERASE-RELATED"/>
    <property type="match status" value="1"/>
</dbReference>
<dbReference type="InterPro" id="IPR013446">
    <property type="entry name" value="G1P_cyt_trans-like"/>
</dbReference>
<dbReference type="GO" id="GO:0047343">
    <property type="term" value="F:glucose-1-phosphate cytidylyltransferase activity"/>
    <property type="evidence" value="ECO:0007669"/>
    <property type="project" value="UniProtKB-EC"/>
</dbReference>
<dbReference type="InterPro" id="IPR029044">
    <property type="entry name" value="Nucleotide-diphossugar_trans"/>
</dbReference>
<name>A0A842HBC5_9BACT</name>
<dbReference type="PANTHER" id="PTHR47183:SF1">
    <property type="entry name" value="GLUCOSE-1-PHOSPHATE CYTIDYLYLTRANSFERASE"/>
    <property type="match status" value="1"/>
</dbReference>
<protein>
    <submittedName>
        <fullName evidence="2">Glucose-1-phosphate cytidylyltransferase</fullName>
        <ecNumber evidence="2">2.7.7.33</ecNumber>
    </submittedName>
</protein>
<dbReference type="CDD" id="cd02524">
    <property type="entry name" value="G1P_cytidylyltransferase"/>
    <property type="match status" value="1"/>
</dbReference>
<sequence length="259" mass="29659">MKVVILCGGKGTRLRQETEYRPKPMVSIGAYPILWHIMKIYAHHGHRDFVLCLGYKGEMIKEYFRDYLWNTGDVTLKLGSKSDIVFHDKHDEEDWSVTLAETGPESMTARRIKMIQRHIPDGEPFLLTYGDGLADININAAIAAHQASGKACTLSAVHPAGRFGSIGIENDGRIHYFQEKPQVESAYINGGFLVCEHRVFDYLGDDNIMFEREPITRLVEAGELNAYRHEGWWQPMDTYQESEHLNQLWSSGKAPWKCW</sequence>
<dbReference type="RefSeq" id="WP_185674453.1">
    <property type="nucleotide sequence ID" value="NZ_JACHVB010000013.1"/>
</dbReference>
<keyword evidence="2" id="KW-0808">Transferase</keyword>
<dbReference type="AlphaFoldDB" id="A0A842HBC5"/>
<dbReference type="InterPro" id="IPR005835">
    <property type="entry name" value="NTP_transferase_dom"/>
</dbReference>
<dbReference type="EC" id="2.7.7.33" evidence="2"/>
<dbReference type="InterPro" id="IPR046981">
    <property type="entry name" value="G1P_cyt_trans"/>
</dbReference>
<comment type="caution">
    <text evidence="2">The sequence shown here is derived from an EMBL/GenBank/DDBJ whole genome shotgun (WGS) entry which is preliminary data.</text>
</comment>
<gene>
    <name evidence="2" type="primary">rfbF</name>
    <name evidence="2" type="ORF">H5P28_04165</name>
</gene>
<dbReference type="EMBL" id="JACHVB010000013">
    <property type="protein sequence ID" value="MBC2593449.1"/>
    <property type="molecule type" value="Genomic_DNA"/>
</dbReference>